<dbReference type="GO" id="GO:0004364">
    <property type="term" value="F:glutathione transferase activity"/>
    <property type="evidence" value="ECO:0007669"/>
    <property type="project" value="InterPro"/>
</dbReference>
<dbReference type="PROSITE" id="PS50404">
    <property type="entry name" value="GST_NTER"/>
    <property type="match status" value="1"/>
</dbReference>
<dbReference type="SFLD" id="SFLDS00019">
    <property type="entry name" value="Glutathione_Transferase_(cytos"/>
    <property type="match status" value="1"/>
</dbReference>
<evidence type="ECO:0000259" key="3">
    <source>
        <dbReference type="PROSITE" id="PS50404"/>
    </source>
</evidence>
<keyword evidence="5" id="KW-0808">Transferase</keyword>
<dbReference type="SFLD" id="SFLDG00358">
    <property type="entry name" value="Main_(cytGST)"/>
    <property type="match status" value="1"/>
</dbReference>
<dbReference type="SUPFAM" id="SSF47616">
    <property type="entry name" value="GST C-terminal domain-like"/>
    <property type="match status" value="1"/>
</dbReference>
<proteinExistence type="inferred from homology"/>
<accession>A0A086T737</accession>
<feature type="domain" description="GST C-terminal" evidence="4">
    <location>
        <begin position="122"/>
        <end position="254"/>
    </location>
</feature>
<dbReference type="GO" id="GO:0005737">
    <property type="term" value="C:cytoplasm"/>
    <property type="evidence" value="ECO:0007669"/>
    <property type="project" value="InterPro"/>
</dbReference>
<keyword evidence="6" id="KW-1185">Reference proteome</keyword>
<dbReference type="STRING" id="857340.A0A086T737"/>
<dbReference type="PANTHER" id="PTHR43968:SF13">
    <property type="entry name" value="GLUTATHIONE TRANSFERASE OMEGA-1"/>
    <property type="match status" value="1"/>
</dbReference>
<protein>
    <submittedName>
        <fullName evidence="5">Glutathione S-transferase omega-like protein</fullName>
    </submittedName>
</protein>
<dbReference type="AlphaFoldDB" id="A0A086T737"/>
<dbReference type="PRINTS" id="PR01625">
    <property type="entry name" value="GSTRNSFRASEO"/>
</dbReference>
<dbReference type="SUPFAM" id="SSF52833">
    <property type="entry name" value="Thioredoxin-like"/>
    <property type="match status" value="1"/>
</dbReference>
<dbReference type="InterPro" id="IPR036249">
    <property type="entry name" value="Thioredoxin-like_sf"/>
</dbReference>
<evidence type="ECO:0000313" key="6">
    <source>
        <dbReference type="Proteomes" id="UP000029964"/>
    </source>
</evidence>
<organism evidence="5 6">
    <name type="scientific">Hapsidospora chrysogenum (strain ATCC 11550 / CBS 779.69 / DSM 880 / IAM 14645 / JCM 23072 / IMI 49137)</name>
    <name type="common">Acremonium chrysogenum</name>
    <dbReference type="NCBI Taxonomy" id="857340"/>
    <lineage>
        <taxon>Eukaryota</taxon>
        <taxon>Fungi</taxon>
        <taxon>Dikarya</taxon>
        <taxon>Ascomycota</taxon>
        <taxon>Pezizomycotina</taxon>
        <taxon>Sordariomycetes</taxon>
        <taxon>Hypocreomycetidae</taxon>
        <taxon>Hypocreales</taxon>
        <taxon>Bionectriaceae</taxon>
        <taxon>Hapsidospora</taxon>
    </lineage>
</organism>
<gene>
    <name evidence="5" type="ORF">ACRE_040460</name>
</gene>
<dbReference type="PANTHER" id="PTHR43968">
    <property type="match status" value="1"/>
</dbReference>
<dbReference type="Pfam" id="PF13410">
    <property type="entry name" value="GST_C_2"/>
    <property type="match status" value="1"/>
</dbReference>
<evidence type="ECO:0000256" key="2">
    <source>
        <dbReference type="ARBA" id="ARBA00023002"/>
    </source>
</evidence>
<dbReference type="Gene3D" id="3.40.30.10">
    <property type="entry name" value="Glutaredoxin"/>
    <property type="match status" value="1"/>
</dbReference>
<keyword evidence="2" id="KW-0560">Oxidoreductase</keyword>
<dbReference type="CDD" id="cd00299">
    <property type="entry name" value="GST_C_family"/>
    <property type="match status" value="1"/>
</dbReference>
<dbReference type="InterPro" id="IPR010987">
    <property type="entry name" value="Glutathione-S-Trfase_C-like"/>
</dbReference>
<dbReference type="InterPro" id="IPR004045">
    <property type="entry name" value="Glutathione_S-Trfase_N"/>
</dbReference>
<dbReference type="InterPro" id="IPR005442">
    <property type="entry name" value="GST_omega"/>
</dbReference>
<reference evidence="6" key="1">
    <citation type="journal article" date="2014" name="Genome Announc.">
        <title>Genome sequence and annotation of Acremonium chrysogenum, producer of the beta-lactam antibiotic cephalosporin C.</title>
        <authorList>
            <person name="Terfehr D."/>
            <person name="Dahlmann T.A."/>
            <person name="Specht T."/>
            <person name="Zadra I."/>
            <person name="Kuernsteiner H."/>
            <person name="Kueck U."/>
        </authorList>
    </citation>
    <scope>NUCLEOTIDE SEQUENCE [LARGE SCALE GENOMIC DNA]</scope>
    <source>
        <strain evidence="6">ATCC 11550 / CBS 779.69 / DSM 880 / IAM 14645 / JCM 23072 / IMI 49137</strain>
    </source>
</reference>
<sequence length="277" mass="31734">MAKVDTSLPAELSGAAAQLGAKHANEHPLKLYGGWFCPFVQRTWITLVEKRIPHQYIEINPYRKDPEFLAMNPRGLVPTLAVPVGADGKDQRPLYESSIVCEYLDEAYADGDKYGPRLLPGGPYERARARLWMDHISSKIIPGFYKLIQHTPEKPYTLEQAREDLHKNIRALVKEMDPSGPWFLGERFSLVDIQLAPWAKRLWLIDHYKNGGTGIPKEGGDEVWARWRKWFDAIVERPSVKETWSDDERYVLAYKRYADDTTNSLVGQATRQGEKLP</sequence>
<dbReference type="InterPro" id="IPR050983">
    <property type="entry name" value="GST_Omega/HSP26"/>
</dbReference>
<comment type="caution">
    <text evidence="5">The sequence shown here is derived from an EMBL/GenBank/DDBJ whole genome shotgun (WGS) entry which is preliminary data.</text>
</comment>
<dbReference type="Gene3D" id="1.20.1050.10">
    <property type="match status" value="1"/>
</dbReference>
<dbReference type="InterPro" id="IPR040079">
    <property type="entry name" value="Glutathione_S-Trfase"/>
</dbReference>
<name>A0A086T737_HAPC1</name>
<dbReference type="Pfam" id="PF13409">
    <property type="entry name" value="GST_N_2"/>
    <property type="match status" value="1"/>
</dbReference>
<dbReference type="HOGENOM" id="CLU_011226_9_1_1"/>
<dbReference type="InterPro" id="IPR036282">
    <property type="entry name" value="Glutathione-S-Trfase_C_sf"/>
</dbReference>
<comment type="similarity">
    <text evidence="1">Belongs to the GST superfamily.</text>
</comment>
<dbReference type="Proteomes" id="UP000029964">
    <property type="component" value="Unassembled WGS sequence"/>
</dbReference>
<dbReference type="PROSITE" id="PS50405">
    <property type="entry name" value="GST_CTER"/>
    <property type="match status" value="1"/>
</dbReference>
<feature type="domain" description="GST N-terminal" evidence="3">
    <location>
        <begin position="27"/>
        <end position="112"/>
    </location>
</feature>
<dbReference type="OrthoDB" id="4951845at2759"/>
<dbReference type="GO" id="GO:0045174">
    <property type="term" value="F:glutathione dehydrogenase (ascorbate) activity"/>
    <property type="evidence" value="ECO:0007669"/>
    <property type="project" value="UniProtKB-ARBA"/>
</dbReference>
<evidence type="ECO:0000259" key="4">
    <source>
        <dbReference type="PROSITE" id="PS50405"/>
    </source>
</evidence>
<dbReference type="EMBL" id="JPKY01000036">
    <property type="protein sequence ID" value="KFH45169.1"/>
    <property type="molecule type" value="Genomic_DNA"/>
</dbReference>
<evidence type="ECO:0000256" key="1">
    <source>
        <dbReference type="ARBA" id="ARBA00007409"/>
    </source>
</evidence>
<evidence type="ECO:0000313" key="5">
    <source>
        <dbReference type="EMBL" id="KFH45169.1"/>
    </source>
</evidence>